<feature type="transmembrane region" description="Helical" evidence="1">
    <location>
        <begin position="75"/>
        <end position="92"/>
    </location>
</feature>
<dbReference type="GO" id="GO:0016787">
    <property type="term" value="F:hydrolase activity"/>
    <property type="evidence" value="ECO:0007669"/>
    <property type="project" value="UniProtKB-KW"/>
</dbReference>
<evidence type="ECO:0000256" key="1">
    <source>
        <dbReference type="SAM" id="Phobius"/>
    </source>
</evidence>
<name>A0ABS0LDZ8_9CORY</name>
<protein>
    <submittedName>
        <fullName evidence="2">Cell wall hydrolase</fullName>
    </submittedName>
</protein>
<keyword evidence="2" id="KW-0378">Hydrolase</keyword>
<dbReference type="EMBL" id="JADQUG010000045">
    <property type="protein sequence ID" value="MBG9354859.1"/>
    <property type="molecule type" value="Genomic_DNA"/>
</dbReference>
<evidence type="ECO:0000313" key="2">
    <source>
        <dbReference type="EMBL" id="MBG9354859.1"/>
    </source>
</evidence>
<gene>
    <name evidence="2" type="ORF">I4J41_09805</name>
</gene>
<dbReference type="RefSeq" id="WP_088267733.1">
    <property type="nucleotide sequence ID" value="NZ_CANNXG010000049.1"/>
</dbReference>
<sequence>MSISYVLPALRSHDGRRVEVGPASEMWDISAFASAASEQSVRTLNHVGSYVEEQESNPNLHEKAAQSFGYKVRNVLIGALLGLIVATSFITVDGMMHPEEMASVGSDASAK</sequence>
<dbReference type="GeneID" id="97332233"/>
<comment type="caution">
    <text evidence="2">The sequence shown here is derived from an EMBL/GenBank/DDBJ whole genome shotgun (WGS) entry which is preliminary data.</text>
</comment>
<keyword evidence="1" id="KW-0472">Membrane</keyword>
<keyword evidence="1" id="KW-1133">Transmembrane helix</keyword>
<dbReference type="Proteomes" id="UP000615580">
    <property type="component" value="Unassembled WGS sequence"/>
</dbReference>
<keyword evidence="1" id="KW-0812">Transmembrane</keyword>
<organism evidence="2 3">
    <name type="scientific">Corynebacterium belfantii</name>
    <dbReference type="NCBI Taxonomy" id="2014537"/>
    <lineage>
        <taxon>Bacteria</taxon>
        <taxon>Bacillati</taxon>
        <taxon>Actinomycetota</taxon>
        <taxon>Actinomycetes</taxon>
        <taxon>Mycobacteriales</taxon>
        <taxon>Corynebacteriaceae</taxon>
        <taxon>Corynebacterium</taxon>
    </lineage>
</organism>
<keyword evidence="3" id="KW-1185">Reference proteome</keyword>
<reference evidence="2 3" key="1">
    <citation type="journal article" date="2020" name="J. Clin. Microbiol.">
        <title>Assessing the Genetic Diversity of Austrian Corynebacterium diphtheriae Clinical Isolates, 2011-2019.</title>
        <authorList>
            <person name="Schaeffer J."/>
            <person name="Huhulescu S."/>
            <person name="Stoeger A."/>
            <person name="Allerberger F."/>
            <person name="Ruppitsch W."/>
        </authorList>
    </citation>
    <scope>NUCLEOTIDE SEQUENCE [LARGE SCALE GENOMIC DNA]</scope>
    <source>
        <strain evidence="2 3">04-17</strain>
    </source>
</reference>
<proteinExistence type="predicted"/>
<evidence type="ECO:0000313" key="3">
    <source>
        <dbReference type="Proteomes" id="UP000615580"/>
    </source>
</evidence>
<accession>A0ABS0LDZ8</accession>